<dbReference type="GO" id="GO:0000049">
    <property type="term" value="F:tRNA binding"/>
    <property type="evidence" value="ECO:0007669"/>
    <property type="project" value="UniProtKB-KW"/>
</dbReference>
<protein>
    <submittedName>
        <fullName evidence="11">16S rRNA methyltransferase RsmB/F/FtsJ-like methyltransferase, putative</fullName>
    </submittedName>
</protein>
<name>A0A7G2CJ48_9TRYP</name>
<dbReference type="PRINTS" id="PR02011">
    <property type="entry name" value="RCMTNCL1"/>
</dbReference>
<dbReference type="AlphaFoldDB" id="A0A7G2CJ48"/>
<evidence type="ECO:0000256" key="8">
    <source>
        <dbReference type="ARBA" id="ARBA00023242"/>
    </source>
</evidence>
<keyword evidence="3 9" id="KW-0489">Methyltransferase</keyword>
<gene>
    <name evidence="11" type="ORF">ADEAN_000613400</name>
</gene>
<evidence type="ECO:0000256" key="7">
    <source>
        <dbReference type="ARBA" id="ARBA00022884"/>
    </source>
</evidence>
<dbReference type="InterPro" id="IPR023267">
    <property type="entry name" value="RCMT"/>
</dbReference>
<evidence type="ECO:0000256" key="1">
    <source>
        <dbReference type="ARBA" id="ARBA00004123"/>
    </source>
</evidence>
<evidence type="ECO:0000256" key="4">
    <source>
        <dbReference type="ARBA" id="ARBA00022679"/>
    </source>
</evidence>
<keyword evidence="6" id="KW-0819">tRNA processing</keyword>
<keyword evidence="8" id="KW-0539">Nucleus</keyword>
<dbReference type="GO" id="GO:0030488">
    <property type="term" value="P:tRNA methylation"/>
    <property type="evidence" value="ECO:0007669"/>
    <property type="project" value="UniProtKB-ARBA"/>
</dbReference>
<evidence type="ECO:0000256" key="5">
    <source>
        <dbReference type="ARBA" id="ARBA00022691"/>
    </source>
</evidence>
<feature type="active site" description="Nucleophile" evidence="9">
    <location>
        <position position="235"/>
    </location>
</feature>
<keyword evidence="7 9" id="KW-0694">RNA-binding</keyword>
<dbReference type="PANTHER" id="PTHR22808:SF27">
    <property type="entry name" value="SAM-DEPENDENT MTASE RSMB_NOP-TYPE DOMAIN-CONTAINING PROTEIN"/>
    <property type="match status" value="1"/>
</dbReference>
<dbReference type="InterPro" id="IPR023270">
    <property type="entry name" value="RCMT_NCL1"/>
</dbReference>
<evidence type="ECO:0000256" key="9">
    <source>
        <dbReference type="PROSITE-ProRule" id="PRU01023"/>
    </source>
</evidence>
<evidence type="ECO:0000313" key="12">
    <source>
        <dbReference type="Proteomes" id="UP000515908"/>
    </source>
</evidence>
<feature type="domain" description="SAM-dependent MTase RsmB/NOP-type" evidence="10">
    <location>
        <begin position="1"/>
        <end position="349"/>
    </location>
</feature>
<reference evidence="11 12" key="1">
    <citation type="submission" date="2020-08" db="EMBL/GenBank/DDBJ databases">
        <authorList>
            <person name="Newling K."/>
            <person name="Davey J."/>
            <person name="Forrester S."/>
        </authorList>
    </citation>
    <scope>NUCLEOTIDE SEQUENCE [LARGE SCALE GENOMIC DNA]</scope>
    <source>
        <strain evidence="12">Crithidia deanei Carvalho (ATCC PRA-265)</strain>
    </source>
</reference>
<accession>A0A7G2CJ48</accession>
<dbReference type="InterPro" id="IPR049560">
    <property type="entry name" value="MeTrfase_RsmB-F_NOP2_cat"/>
</dbReference>
<evidence type="ECO:0000256" key="6">
    <source>
        <dbReference type="ARBA" id="ARBA00022694"/>
    </source>
</evidence>
<dbReference type="PANTHER" id="PTHR22808">
    <property type="entry name" value="NCL1 YEAST -RELATED NOL1/NOP2/FMU SUN DOMAIN-CONTAINING"/>
    <property type="match status" value="1"/>
</dbReference>
<feature type="binding site" evidence="9">
    <location>
        <position position="134"/>
    </location>
    <ligand>
        <name>S-adenosyl-L-methionine</name>
        <dbReference type="ChEBI" id="CHEBI:59789"/>
    </ligand>
</feature>
<evidence type="ECO:0000259" key="10">
    <source>
        <dbReference type="PROSITE" id="PS51686"/>
    </source>
</evidence>
<organism evidence="11 12">
    <name type="scientific">Angomonas deanei</name>
    <dbReference type="NCBI Taxonomy" id="59799"/>
    <lineage>
        <taxon>Eukaryota</taxon>
        <taxon>Discoba</taxon>
        <taxon>Euglenozoa</taxon>
        <taxon>Kinetoplastea</taxon>
        <taxon>Metakinetoplastina</taxon>
        <taxon>Trypanosomatida</taxon>
        <taxon>Trypanosomatidae</taxon>
        <taxon>Strigomonadinae</taxon>
        <taxon>Angomonas</taxon>
    </lineage>
</organism>
<dbReference type="Pfam" id="PF01189">
    <property type="entry name" value="Methyltr_RsmB-F"/>
    <property type="match status" value="1"/>
</dbReference>
<dbReference type="InterPro" id="IPR001678">
    <property type="entry name" value="MeTrfase_RsmB-F_NOP2_dom"/>
</dbReference>
<dbReference type="GO" id="GO:0016428">
    <property type="term" value="F:tRNA (cytidine-5-)-methyltransferase activity"/>
    <property type="evidence" value="ECO:0007669"/>
    <property type="project" value="InterPro"/>
</dbReference>
<dbReference type="EMBL" id="LR877155">
    <property type="protein sequence ID" value="CAD2218643.1"/>
    <property type="molecule type" value="Genomic_DNA"/>
</dbReference>
<dbReference type="PRINTS" id="PR02008">
    <property type="entry name" value="RCMTFAMILY"/>
</dbReference>
<dbReference type="CDD" id="cd02440">
    <property type="entry name" value="AdoMet_MTases"/>
    <property type="match status" value="1"/>
</dbReference>
<dbReference type="Gene3D" id="3.40.50.150">
    <property type="entry name" value="Vaccinia Virus protein VP39"/>
    <property type="match status" value="1"/>
</dbReference>
<comment type="similarity">
    <text evidence="9">Belongs to the class I-like SAM-binding methyltransferase superfamily. RsmB/NOP family.</text>
</comment>
<sequence>MECLRTSLPMSFRVNFTLEKAHEVLAYLEKRLSEFFSPLRIPFFPQQMAIQCEVSRSDLKRNEEYKEVKKILTAFSECGYVTRQETVSMIPPILLQVEPGHRVLDVCAAPGSKTSQILEYLMPSKDSGVLVANDLNASRLDVLNRQTNRAPHAHQHLIITNYDATRFPILPSEDKFDRVLCDVVCSGDGTLRKSLDMWPRWNTVQGADLHNVQIRMLLRGMANCKKGGIVVYSTCSLNPVEDEAVVSETLRKVGSSFCLMDIEHLLPGFQTAPGLTSWDITTKDLGTVLHNHAEALEYMKAQDGKGFQYKASMFATEADLVQQNISYARRILPHLQDSGGFFVAAFRCVEELPDTPSEPEGDVSIAALSPEYAQKVKASLSLPDDFPLPNLIHRPSASREQKIYYAVPPVIELAAKLGKRVIHVGSKVFESFIKYSDTKLRFCEDGIGSLPYILPSSFVVPCNQPYSTSLPGINQWHTAHLRS</sequence>
<keyword evidence="5 9" id="KW-0949">S-adenosyl-L-methionine</keyword>
<comment type="subcellular location">
    <subcellularLocation>
        <location evidence="1">Nucleus</location>
    </subcellularLocation>
</comment>
<keyword evidence="2" id="KW-0820">tRNA-binding</keyword>
<dbReference type="SUPFAM" id="SSF53335">
    <property type="entry name" value="S-adenosyl-L-methionine-dependent methyltransferases"/>
    <property type="match status" value="1"/>
</dbReference>
<evidence type="ECO:0000313" key="11">
    <source>
        <dbReference type="EMBL" id="CAD2218643.1"/>
    </source>
</evidence>
<dbReference type="GO" id="GO:0005634">
    <property type="term" value="C:nucleus"/>
    <property type="evidence" value="ECO:0007669"/>
    <property type="project" value="UniProtKB-SubCell"/>
</dbReference>
<feature type="binding site" evidence="9">
    <location>
        <begin position="107"/>
        <end position="113"/>
    </location>
    <ligand>
        <name>S-adenosyl-L-methionine</name>
        <dbReference type="ChEBI" id="CHEBI:59789"/>
    </ligand>
</feature>
<dbReference type="PROSITE" id="PS51686">
    <property type="entry name" value="SAM_MT_RSMB_NOP"/>
    <property type="match status" value="1"/>
</dbReference>
<keyword evidence="4 9" id="KW-0808">Transferase</keyword>
<dbReference type="OrthoDB" id="6093671at2759"/>
<feature type="binding site" evidence="9">
    <location>
        <position position="182"/>
    </location>
    <ligand>
        <name>S-adenosyl-L-methionine</name>
        <dbReference type="ChEBI" id="CHEBI:59789"/>
    </ligand>
</feature>
<feature type="binding site" evidence="9">
    <location>
        <position position="163"/>
    </location>
    <ligand>
        <name>S-adenosyl-L-methionine</name>
        <dbReference type="ChEBI" id="CHEBI:59789"/>
    </ligand>
</feature>
<evidence type="ECO:0000256" key="2">
    <source>
        <dbReference type="ARBA" id="ARBA00022555"/>
    </source>
</evidence>
<dbReference type="VEuPathDB" id="TriTrypDB:ADEAN_000613400"/>
<proteinExistence type="inferred from homology"/>
<keyword evidence="12" id="KW-1185">Reference proteome</keyword>
<evidence type="ECO:0000256" key="3">
    <source>
        <dbReference type="ARBA" id="ARBA00022603"/>
    </source>
</evidence>
<dbReference type="InterPro" id="IPR029063">
    <property type="entry name" value="SAM-dependent_MTases_sf"/>
</dbReference>
<dbReference type="Proteomes" id="UP000515908">
    <property type="component" value="Chromosome 11"/>
</dbReference>